<name>A0ABW7G9I8_9BURK</name>
<proteinExistence type="predicted"/>
<comment type="caution">
    <text evidence="2">The sequence shown here is derived from an EMBL/GenBank/DDBJ whole genome shotgun (WGS) entry which is preliminary data.</text>
</comment>
<dbReference type="Proteomes" id="UP001606305">
    <property type="component" value="Unassembled WGS sequence"/>
</dbReference>
<evidence type="ECO:0008006" key="4">
    <source>
        <dbReference type="Google" id="ProtNLM"/>
    </source>
</evidence>
<dbReference type="SUPFAM" id="SSF54001">
    <property type="entry name" value="Cysteine proteinases"/>
    <property type="match status" value="1"/>
</dbReference>
<evidence type="ECO:0000313" key="3">
    <source>
        <dbReference type="Proteomes" id="UP001606305"/>
    </source>
</evidence>
<protein>
    <recommendedName>
        <fullName evidence="4">Peptidase C1</fullName>
    </recommendedName>
</protein>
<evidence type="ECO:0000256" key="1">
    <source>
        <dbReference type="SAM" id="MobiDB-lite"/>
    </source>
</evidence>
<reference evidence="2 3" key="1">
    <citation type="submission" date="2024-09" db="EMBL/GenBank/DDBJ databases">
        <title>Novel species of the genus Pelomonas and Roseateles isolated from streams.</title>
        <authorList>
            <person name="Lu H."/>
        </authorList>
    </citation>
    <scope>NUCLEOTIDE SEQUENCE [LARGE SCALE GENOMIC DNA]</scope>
    <source>
        <strain evidence="2 3">BYS96W</strain>
    </source>
</reference>
<feature type="compositionally biased region" description="Low complexity" evidence="1">
    <location>
        <begin position="10"/>
        <end position="37"/>
    </location>
</feature>
<dbReference type="CDD" id="cd02619">
    <property type="entry name" value="Peptidase_C1"/>
    <property type="match status" value="1"/>
</dbReference>
<organism evidence="2 3">
    <name type="scientific">Pelomonas nitida</name>
    <dbReference type="NCBI Taxonomy" id="3299027"/>
    <lineage>
        <taxon>Bacteria</taxon>
        <taxon>Pseudomonadati</taxon>
        <taxon>Pseudomonadota</taxon>
        <taxon>Betaproteobacteria</taxon>
        <taxon>Burkholderiales</taxon>
        <taxon>Sphaerotilaceae</taxon>
        <taxon>Roseateles</taxon>
    </lineage>
</organism>
<accession>A0ABW7G9I8</accession>
<feature type="region of interest" description="Disordered" evidence="1">
    <location>
        <begin position="1"/>
        <end position="41"/>
    </location>
</feature>
<evidence type="ECO:0000313" key="2">
    <source>
        <dbReference type="EMBL" id="MFG6458550.1"/>
    </source>
</evidence>
<dbReference type="InterPro" id="IPR029058">
    <property type="entry name" value="AB_hydrolase_fold"/>
</dbReference>
<dbReference type="Gene3D" id="3.90.70.10">
    <property type="entry name" value="Cysteine proteinases"/>
    <property type="match status" value="1"/>
</dbReference>
<dbReference type="RefSeq" id="WP_394489627.1">
    <property type="nucleotide sequence ID" value="NZ_JBIGIA010000013.1"/>
</dbReference>
<dbReference type="SUPFAM" id="SSF53474">
    <property type="entry name" value="alpha/beta-Hydrolases"/>
    <property type="match status" value="1"/>
</dbReference>
<dbReference type="InterPro" id="IPR038765">
    <property type="entry name" value="Papain-like_cys_pep_sf"/>
</dbReference>
<gene>
    <name evidence="2" type="ORF">ACG00X_17045</name>
</gene>
<sequence>MPSQPRKPAAKATKTTKAAKPAKASKPAAADAAPTPKLDARPDRLDLRDLVYRAPLRSLPARWPADADLKNLLPAYVKSGRILNQGNEGACTGFGLACVTNYLYWLRHLAASDGRTPPEAVSPRMFYELAKLYDEWPGQDYEGSSCRGALKGWHKHGVCSATLWPYPLDASGAGVFQRPLPGWDEDATRRPLGVYYRVDKTSIVDMQAAIYEIGAIYVSGSVHDGWGLDAGPLPISHDNLPRIGSMTAATGGHAFALVGFNERGFVMQNSWGTGWGASGFAVLPYEDWVTNGTDAWAVALGVPQDLADVKSHTAPAKGAKNAKSAKAAARAASGFRVMAGRGLSDVGATLRNADNPRDDPWPFNHVFAHKPYQPLRTDAAYTHTLVSGNDGQLMSTDFTRARTDRDGLAREIVVERPLAWAKGSKDQTVKLAIYAHGGLNSELESIQRIRVLAPYFLANGIYPLFFTWKTGPGETLMDMLEDLAHRVIAGDRSEGWLDRLREAAAEAKDRALEAVGRQFARGIWSEMRENAEGGAAPDHVLDLAAQLLRELRDGLAKSGKTLELHLIGHSAGSILLGHLLGRLAGPGAVQAHSCELYAPACSSAFAVQHYGAAHQAGVLALQSLRLHVLTDANERADGLPSADRDIYGKSLLYLVSRALDDIRKQPLLGMERALVAPDAAWKEDQWAAQTYADVLKWQKLWPAGELLHRVATPKVRTTRTGDQIAATHGSFDNNIDVLTGTLERIRGAALAAPMEWLDY</sequence>
<keyword evidence="3" id="KW-1185">Reference proteome</keyword>
<dbReference type="EMBL" id="JBIGIA010000013">
    <property type="protein sequence ID" value="MFG6458550.1"/>
    <property type="molecule type" value="Genomic_DNA"/>
</dbReference>